<evidence type="ECO:0000313" key="1">
    <source>
        <dbReference type="EMBL" id="MDD7963663.1"/>
    </source>
</evidence>
<dbReference type="EMBL" id="JAQZCI010000024">
    <property type="protein sequence ID" value="MDD7963663.1"/>
    <property type="molecule type" value="Genomic_DNA"/>
</dbReference>
<accession>A0ABT5SPE2</accession>
<evidence type="ECO:0000313" key="2">
    <source>
        <dbReference type="Proteomes" id="UP001218170"/>
    </source>
</evidence>
<feature type="non-terminal residue" evidence="1">
    <location>
        <position position="1"/>
    </location>
</feature>
<proteinExistence type="predicted"/>
<protein>
    <submittedName>
        <fullName evidence="1">3,4-dioxygenase subunit beta</fullName>
    </submittedName>
</protein>
<dbReference type="Proteomes" id="UP001218170">
    <property type="component" value="Unassembled WGS sequence"/>
</dbReference>
<gene>
    <name evidence="1" type="ORF">PUW80_15065</name>
</gene>
<name>A0ABT5SPE2_9MICO</name>
<reference evidence="1 2" key="1">
    <citation type="submission" date="2023-02" db="EMBL/GenBank/DDBJ databases">
        <title>Study of novel species of the Microbacterium genus.</title>
        <authorList>
            <person name="Arroyo-Herrera I."/>
            <person name="Roman-Ponce B."/>
            <person name="Vasquez-Murrieta M.S."/>
        </authorList>
    </citation>
    <scope>NUCLEOTIDE SEQUENCE [LARGE SCALE GENOMIC DNA]</scope>
    <source>
        <strain evidence="1 2">NE1TT3</strain>
    </source>
</reference>
<comment type="caution">
    <text evidence="1">The sequence shown here is derived from an EMBL/GenBank/DDBJ whole genome shotgun (WGS) entry which is preliminary data.</text>
</comment>
<organism evidence="1 2">
    <name type="scientific">Microbacterium thalli</name>
    <dbReference type="NCBI Taxonomy" id="3027921"/>
    <lineage>
        <taxon>Bacteria</taxon>
        <taxon>Bacillati</taxon>
        <taxon>Actinomycetota</taxon>
        <taxon>Actinomycetes</taxon>
        <taxon>Micrococcales</taxon>
        <taxon>Microbacteriaceae</taxon>
        <taxon>Microbacterium</taxon>
    </lineage>
</organism>
<sequence>PHIHFEVYPDVSAITDSTAAIATSQLALPEAACTAVYALPAYDGSAGNLAQTSLDADMVFGDDGGALQLASEVC</sequence>
<keyword evidence="2" id="KW-1185">Reference proteome</keyword>